<evidence type="ECO:0000256" key="11">
    <source>
        <dbReference type="ARBA" id="ARBA00023224"/>
    </source>
</evidence>
<dbReference type="PANTHER" id="PTHR24061">
    <property type="entry name" value="CALCIUM-SENSING RECEPTOR-RELATED"/>
    <property type="match status" value="1"/>
</dbReference>
<keyword evidence="16" id="KW-1185">Reference proteome</keyword>
<dbReference type="InterPro" id="IPR004073">
    <property type="entry name" value="GPCR_3_vmron_rcpt_2"/>
</dbReference>
<evidence type="ECO:0000256" key="10">
    <source>
        <dbReference type="ARBA" id="ARBA00023180"/>
    </source>
</evidence>
<evidence type="ECO:0000256" key="6">
    <source>
        <dbReference type="ARBA" id="ARBA00022989"/>
    </source>
</evidence>
<dbReference type="Pfam" id="PF00003">
    <property type="entry name" value="7tm_3"/>
    <property type="match status" value="1"/>
</dbReference>
<name>A0A3Q3MG10_9TELE</name>
<evidence type="ECO:0000256" key="5">
    <source>
        <dbReference type="ARBA" id="ARBA00022729"/>
    </source>
</evidence>
<dbReference type="Ensembl" id="ENSMAMT00000022322.2">
    <property type="protein sequence ID" value="ENSMAMP00000021771.1"/>
    <property type="gene ID" value="ENSMAMG00000014589.2"/>
</dbReference>
<dbReference type="PROSITE" id="PS00981">
    <property type="entry name" value="G_PROTEIN_RECEP_F3_3"/>
    <property type="match status" value="1"/>
</dbReference>
<sequence length="708" mass="79438">MPLLKLVILILFLGRVKSMCWLQGTVQPPELTKGGDYILGGIFTFHTGYKGSQCIFSSINIREFQFALTMIFAIEEINKNPAILPNHTLGYKIYNSCGMANIIKSALLGHSGSAPTVGFARIIGSHFATCACLSNRKEFPSFFRTIPSDLHQSRALAKLVKFFGWTWVGVISNKNEYGIYGITAFIEAAQEEGVCIEYHQTFEQTGPLHELLNVVETVKNSTSKVIVAFMSHREINVLASELYKQNITELQWVGSDAWITDPSLPDSEGHSILVGSLGFVVSNAKIPGLEEHLRRLHPSQFPNSQFVRDFWEYMFHCSLNDTANTQKKACSGLESLKNVQSHFTDVSDLRFINNVYKSVYAVAHALHNLVTLCSESCPPGKRKLLQKRKPVCCYDCVPCAEGEINSTECLKCPVDYWPNTQGDRCLLKETEFLSFAEIMGIILTLFSLMGAILTTMIALVFFHFQETPIVRANNSELSFLLLFSLTLCFLCSLTFIGRPSEWSCMLRHTAFGITFVLCISCVLGKTMVVLMAFKATLPGSNVMKWFGPVQQRLSVLAFTLIQILICILWLAINPPFPYKNTNHYKEKIILECALGSPVWFWAVLGYIGLLAVLCFILAFLARKLPDNFNEAKFITFSMLIFCAVWITFIPAYVSSPGKFTVAVEIFAILASSYGLLVCIYIPKCYIILLRPKQNTKKHLMSKTKDIQC</sequence>
<evidence type="ECO:0000259" key="14">
    <source>
        <dbReference type="PROSITE" id="PS50259"/>
    </source>
</evidence>
<feature type="transmembrane region" description="Helical" evidence="12">
    <location>
        <begin position="665"/>
        <end position="688"/>
    </location>
</feature>
<feature type="transmembrane region" description="Helical" evidence="12">
    <location>
        <begin position="553"/>
        <end position="572"/>
    </location>
</feature>
<dbReference type="PRINTS" id="PR01535">
    <property type="entry name" value="VOMERONASL2R"/>
</dbReference>
<feature type="chain" id="PRO_5018702628" description="G-protein coupled receptors family 3 profile domain-containing protein" evidence="13">
    <location>
        <begin position="19"/>
        <end position="708"/>
    </location>
</feature>
<dbReference type="FunFam" id="3.40.50.2300:FF:000016">
    <property type="entry name" value="Taste 1 receptor member 2"/>
    <property type="match status" value="1"/>
</dbReference>
<keyword evidence="5 13" id="KW-0732">Signal</keyword>
<dbReference type="InterPro" id="IPR028082">
    <property type="entry name" value="Peripla_BP_I"/>
</dbReference>
<feature type="transmembrane region" description="Helical" evidence="12">
    <location>
        <begin position="633"/>
        <end position="653"/>
    </location>
</feature>
<proteinExistence type="inferred from homology"/>
<keyword evidence="8 12" id="KW-0472">Membrane</keyword>
<feature type="domain" description="G-protein coupled receptors family 3 profile" evidence="14">
    <location>
        <begin position="439"/>
        <end position="703"/>
    </location>
</feature>
<keyword evidence="10" id="KW-0325">Glycoprotein</keyword>
<dbReference type="PROSITE" id="PS50259">
    <property type="entry name" value="G_PROTEIN_RECEP_F3_4"/>
    <property type="match status" value="1"/>
</dbReference>
<evidence type="ECO:0000313" key="16">
    <source>
        <dbReference type="Proteomes" id="UP000261640"/>
    </source>
</evidence>
<evidence type="ECO:0000256" key="1">
    <source>
        <dbReference type="ARBA" id="ARBA00004651"/>
    </source>
</evidence>
<evidence type="ECO:0000256" key="12">
    <source>
        <dbReference type="SAM" id="Phobius"/>
    </source>
</evidence>
<dbReference type="AlphaFoldDB" id="A0A3Q3MG10"/>
<dbReference type="GO" id="GO:0004930">
    <property type="term" value="F:G protein-coupled receptor activity"/>
    <property type="evidence" value="ECO:0007669"/>
    <property type="project" value="UniProtKB-KW"/>
</dbReference>
<feature type="transmembrane region" description="Helical" evidence="12">
    <location>
        <begin position="509"/>
        <end position="533"/>
    </location>
</feature>
<reference evidence="15" key="1">
    <citation type="submission" date="2025-08" db="UniProtKB">
        <authorList>
            <consortium name="Ensembl"/>
        </authorList>
    </citation>
    <scope>IDENTIFICATION</scope>
</reference>
<dbReference type="InterPro" id="IPR017979">
    <property type="entry name" value="GPCR_3_CS"/>
</dbReference>
<dbReference type="PANTHER" id="PTHR24061:SF528">
    <property type="entry name" value="C-FAMILY ODORANT RECEPTOR OLFCD2-RELATED"/>
    <property type="match status" value="1"/>
</dbReference>
<keyword evidence="6 12" id="KW-1133">Transmembrane helix</keyword>
<evidence type="ECO:0000313" key="15">
    <source>
        <dbReference type="Ensembl" id="ENSMAMP00000021771.1"/>
    </source>
</evidence>
<evidence type="ECO:0000256" key="2">
    <source>
        <dbReference type="ARBA" id="ARBA00007242"/>
    </source>
</evidence>
<evidence type="ECO:0000256" key="4">
    <source>
        <dbReference type="ARBA" id="ARBA00022692"/>
    </source>
</evidence>
<comment type="subcellular location">
    <subcellularLocation>
        <location evidence="1">Cell membrane</location>
        <topology evidence="1">Multi-pass membrane protein</topology>
    </subcellularLocation>
</comment>
<evidence type="ECO:0000256" key="3">
    <source>
        <dbReference type="ARBA" id="ARBA00022475"/>
    </source>
</evidence>
<dbReference type="Pfam" id="PF01094">
    <property type="entry name" value="ANF_receptor"/>
    <property type="match status" value="1"/>
</dbReference>
<keyword evidence="7" id="KW-0297">G-protein coupled receptor</keyword>
<dbReference type="InterPro" id="IPR000068">
    <property type="entry name" value="GPCR_3_Ca_sens_rcpt-rel"/>
</dbReference>
<evidence type="ECO:0000256" key="7">
    <source>
        <dbReference type="ARBA" id="ARBA00023040"/>
    </source>
</evidence>
<feature type="transmembrane region" description="Helical" evidence="12">
    <location>
        <begin position="476"/>
        <end position="497"/>
    </location>
</feature>
<dbReference type="InterPro" id="IPR017978">
    <property type="entry name" value="GPCR_3_C"/>
</dbReference>
<feature type="signal peptide" evidence="13">
    <location>
        <begin position="1"/>
        <end position="18"/>
    </location>
</feature>
<accession>A0A3Q3MG10</accession>
<comment type="similarity">
    <text evidence="2">Belongs to the G-protein coupled receptor 3 family.</text>
</comment>
<dbReference type="InterPro" id="IPR001828">
    <property type="entry name" value="ANF_lig-bd_rcpt"/>
</dbReference>
<dbReference type="Proteomes" id="UP000261640">
    <property type="component" value="Unplaced"/>
</dbReference>
<dbReference type="CDD" id="cd15283">
    <property type="entry name" value="7tmC_V2R_pheromone"/>
    <property type="match status" value="1"/>
</dbReference>
<keyword evidence="4 12" id="KW-0812">Transmembrane</keyword>
<protein>
    <recommendedName>
        <fullName evidence="14">G-protein coupled receptors family 3 profile domain-containing protein</fullName>
    </recommendedName>
</protein>
<evidence type="ECO:0000256" key="9">
    <source>
        <dbReference type="ARBA" id="ARBA00023170"/>
    </source>
</evidence>
<dbReference type="SUPFAM" id="SSF53822">
    <property type="entry name" value="Periplasmic binding protein-like I"/>
    <property type="match status" value="1"/>
</dbReference>
<organism evidence="15 16">
    <name type="scientific">Mastacembelus armatus</name>
    <name type="common">zig-zag eel</name>
    <dbReference type="NCBI Taxonomy" id="205130"/>
    <lineage>
        <taxon>Eukaryota</taxon>
        <taxon>Metazoa</taxon>
        <taxon>Chordata</taxon>
        <taxon>Craniata</taxon>
        <taxon>Vertebrata</taxon>
        <taxon>Euteleostomi</taxon>
        <taxon>Actinopterygii</taxon>
        <taxon>Neopterygii</taxon>
        <taxon>Teleostei</taxon>
        <taxon>Neoteleostei</taxon>
        <taxon>Acanthomorphata</taxon>
        <taxon>Anabantaria</taxon>
        <taxon>Synbranchiformes</taxon>
        <taxon>Mastacembelidae</taxon>
        <taxon>Mastacembelus</taxon>
    </lineage>
</organism>
<reference evidence="15" key="2">
    <citation type="submission" date="2025-09" db="UniProtKB">
        <authorList>
            <consortium name="Ensembl"/>
        </authorList>
    </citation>
    <scope>IDENTIFICATION</scope>
</reference>
<dbReference type="InterPro" id="IPR000337">
    <property type="entry name" value="GPCR_3"/>
</dbReference>
<dbReference type="PRINTS" id="PR00248">
    <property type="entry name" value="GPCRMGR"/>
</dbReference>
<feature type="transmembrane region" description="Helical" evidence="12">
    <location>
        <begin position="598"/>
        <end position="621"/>
    </location>
</feature>
<dbReference type="FunFam" id="2.10.50.30:FF:000002">
    <property type="entry name" value="Vomeronasal 2 receptor, h1"/>
    <property type="match status" value="1"/>
</dbReference>
<dbReference type="GO" id="GO:0005886">
    <property type="term" value="C:plasma membrane"/>
    <property type="evidence" value="ECO:0007669"/>
    <property type="project" value="UniProtKB-SubCell"/>
</dbReference>
<dbReference type="GeneTree" id="ENSGT01050000244874"/>
<dbReference type="Gene3D" id="3.40.50.2300">
    <property type="match status" value="2"/>
</dbReference>
<keyword evidence="3" id="KW-1003">Cell membrane</keyword>
<evidence type="ECO:0000256" key="13">
    <source>
        <dbReference type="SAM" id="SignalP"/>
    </source>
</evidence>
<keyword evidence="9" id="KW-0675">Receptor</keyword>
<evidence type="ECO:0000256" key="8">
    <source>
        <dbReference type="ARBA" id="ARBA00023136"/>
    </source>
</evidence>
<feature type="transmembrane region" description="Helical" evidence="12">
    <location>
        <begin position="438"/>
        <end position="464"/>
    </location>
</feature>
<keyword evidence="11" id="KW-0807">Transducer</keyword>